<evidence type="ECO:0000313" key="1">
    <source>
        <dbReference type="EMBL" id="KAL0942664.1"/>
    </source>
</evidence>
<dbReference type="EMBL" id="VUJX02000001">
    <property type="protein sequence ID" value="KAL0942664.1"/>
    <property type="molecule type" value="Genomic_DNA"/>
</dbReference>
<gene>
    <name evidence="1" type="ORF">CTRU02_200550</name>
</gene>
<evidence type="ECO:0000313" key="2">
    <source>
        <dbReference type="Proteomes" id="UP000805649"/>
    </source>
</evidence>
<sequence length="248" mass="28279">MRQYRGRSQTPMPVDPELQDLDFLEMLQEEFPTSPGEMNPSTDVVGEDYGEEEEHGEWESENEGDDEDDDEGGDVGEWDQSELEEEETQAEQAESSSVDQLMVDVSPRYDTFSEPFTRSAQEDGRNQNTPTSGNPKTRSMASWFSPQETEASQPPHTFGRFSSWTDYVTLPVSQMLTKENNKRLKLLKDFNADLAEIEIGACGMIKWTSIRTILWDLPTLRCPLRSDHHLEHRSDALCQPLTGLRLII</sequence>
<reference evidence="1 2" key="1">
    <citation type="journal article" date="2020" name="Phytopathology">
        <title>Genome Sequence Resources of Colletotrichum truncatum, C. plurivorum, C. musicola, and C. sojae: Four Species Pathogenic to Soybean (Glycine max).</title>
        <authorList>
            <person name="Rogerio F."/>
            <person name="Boufleur T.R."/>
            <person name="Ciampi-Guillardi M."/>
            <person name="Sukno S.A."/>
            <person name="Thon M.R."/>
            <person name="Massola Junior N.S."/>
            <person name="Baroncelli R."/>
        </authorList>
    </citation>
    <scope>NUCLEOTIDE SEQUENCE [LARGE SCALE GENOMIC DNA]</scope>
    <source>
        <strain evidence="1 2">CMES1059</strain>
    </source>
</reference>
<name>A0ACC3ZEZ6_COLTU</name>
<comment type="caution">
    <text evidence="1">The sequence shown here is derived from an EMBL/GenBank/DDBJ whole genome shotgun (WGS) entry which is preliminary data.</text>
</comment>
<organism evidence="1 2">
    <name type="scientific">Colletotrichum truncatum</name>
    <name type="common">Anthracnose fungus</name>
    <name type="synonym">Colletotrichum capsici</name>
    <dbReference type="NCBI Taxonomy" id="5467"/>
    <lineage>
        <taxon>Eukaryota</taxon>
        <taxon>Fungi</taxon>
        <taxon>Dikarya</taxon>
        <taxon>Ascomycota</taxon>
        <taxon>Pezizomycotina</taxon>
        <taxon>Sordariomycetes</taxon>
        <taxon>Hypocreomycetidae</taxon>
        <taxon>Glomerellales</taxon>
        <taxon>Glomerellaceae</taxon>
        <taxon>Colletotrichum</taxon>
        <taxon>Colletotrichum truncatum species complex</taxon>
    </lineage>
</organism>
<dbReference type="Proteomes" id="UP000805649">
    <property type="component" value="Unassembled WGS sequence"/>
</dbReference>
<proteinExistence type="predicted"/>
<keyword evidence="2" id="KW-1185">Reference proteome</keyword>
<accession>A0ACC3ZEZ6</accession>
<protein>
    <submittedName>
        <fullName evidence="1">Uncharacterized protein</fullName>
    </submittedName>
</protein>